<protein>
    <recommendedName>
        <fullName evidence="5">Gram-negative bacterial tonB protein</fullName>
    </recommendedName>
</protein>
<reference evidence="3 4" key="1">
    <citation type="submission" date="2016-09" db="EMBL/GenBank/DDBJ databases">
        <title>Metabolic pathway, cell adaptation mechanisms and a novel monoxygenase revealed through proteogenomic-transcription analysis of a Sphingomonas haloaromaticamans strain degrading the fungicide ortho-phenylphenol.</title>
        <authorList>
            <person name="Perruchon C."/>
            <person name="Papadopoulou E.S."/>
            <person name="Rousidou C."/>
            <person name="Vasileiadis S."/>
            <person name="Tanou G."/>
            <person name="Amoutzias G."/>
            <person name="Molassiotis A."/>
            <person name="Karpouzas D.G."/>
        </authorList>
    </citation>
    <scope>NUCLEOTIDE SEQUENCE [LARGE SCALE GENOMIC DNA]</scope>
    <source>
        <strain evidence="3 4">P3</strain>
    </source>
</reference>
<dbReference type="RefSeq" id="WP_041864971.1">
    <property type="nucleotide sequence ID" value="NZ_MIPT01000001.1"/>
</dbReference>
<evidence type="ECO:0000256" key="1">
    <source>
        <dbReference type="SAM" id="MobiDB-lite"/>
    </source>
</evidence>
<organism evidence="3 4">
    <name type="scientific">Edaphosphingomonas haloaromaticamans</name>
    <dbReference type="NCBI Taxonomy" id="653954"/>
    <lineage>
        <taxon>Bacteria</taxon>
        <taxon>Pseudomonadati</taxon>
        <taxon>Pseudomonadota</taxon>
        <taxon>Alphaproteobacteria</taxon>
        <taxon>Sphingomonadales</taxon>
        <taxon>Rhizorhabdaceae</taxon>
        <taxon>Edaphosphingomonas</taxon>
    </lineage>
</organism>
<accession>A0A1S1HBZ3</accession>
<evidence type="ECO:0008006" key="5">
    <source>
        <dbReference type="Google" id="ProtNLM"/>
    </source>
</evidence>
<feature type="compositionally biased region" description="Pro residues" evidence="1">
    <location>
        <begin position="93"/>
        <end position="104"/>
    </location>
</feature>
<feature type="region of interest" description="Disordered" evidence="1">
    <location>
        <begin position="132"/>
        <end position="167"/>
    </location>
</feature>
<gene>
    <name evidence="3" type="ORF">BHE75_01595</name>
</gene>
<keyword evidence="2" id="KW-1133">Transmembrane helix</keyword>
<feature type="compositionally biased region" description="Low complexity" evidence="1">
    <location>
        <begin position="81"/>
        <end position="92"/>
    </location>
</feature>
<evidence type="ECO:0000313" key="3">
    <source>
        <dbReference type="EMBL" id="OHT19608.1"/>
    </source>
</evidence>
<dbReference type="OrthoDB" id="7410762at2"/>
<feature type="transmembrane region" description="Helical" evidence="2">
    <location>
        <begin position="21"/>
        <end position="43"/>
    </location>
</feature>
<evidence type="ECO:0000256" key="2">
    <source>
        <dbReference type="SAM" id="Phobius"/>
    </source>
</evidence>
<feature type="compositionally biased region" description="Low complexity" evidence="1">
    <location>
        <begin position="137"/>
        <end position="155"/>
    </location>
</feature>
<dbReference type="EMBL" id="MIPT01000001">
    <property type="protein sequence ID" value="OHT19608.1"/>
    <property type="molecule type" value="Genomic_DNA"/>
</dbReference>
<sequence length="260" mass="27591">MPPASYQPSSYRNEAPLHRRAGALFVAIAANVLLVVMLIRIAAMPPSEPTEPTKPLTVELLPDTSTSSTPSKAAEKKRSAEAASQRSRAPRAVPVPTPTQPPPAQALGPLKMLILTPEEFAASDISKLPSHAEGRATADASTAGSGAGQDSSSDGPGSGPNGERLYNAEWYRPPTNAELNYYLPANAPRVGTGLIACRTAPNYRVEDCREIADAPPGSGLARAIRQAAWQFRVLPPRIGGRPMVGAWVRIRIDFTERGAN</sequence>
<keyword evidence="2" id="KW-0472">Membrane</keyword>
<evidence type="ECO:0000313" key="4">
    <source>
        <dbReference type="Proteomes" id="UP000179467"/>
    </source>
</evidence>
<proteinExistence type="predicted"/>
<comment type="caution">
    <text evidence="3">The sequence shown here is derived from an EMBL/GenBank/DDBJ whole genome shotgun (WGS) entry which is preliminary data.</text>
</comment>
<keyword evidence="2" id="KW-0812">Transmembrane</keyword>
<dbReference type="Proteomes" id="UP000179467">
    <property type="component" value="Unassembled WGS sequence"/>
</dbReference>
<name>A0A1S1HBZ3_9SPHN</name>
<feature type="region of interest" description="Disordered" evidence="1">
    <location>
        <begin position="46"/>
        <end position="107"/>
    </location>
</feature>
<keyword evidence="4" id="KW-1185">Reference proteome</keyword>
<dbReference type="AlphaFoldDB" id="A0A1S1HBZ3"/>